<dbReference type="GeneID" id="20349995"/>
<dbReference type="Gene3D" id="3.40.50.1580">
    <property type="entry name" value="Nucleoside phosphorylase domain"/>
    <property type="match status" value="1"/>
</dbReference>
<dbReference type="PANTHER" id="PTHR46082:SF11">
    <property type="entry name" value="AAA+ ATPASE DOMAIN-CONTAINING PROTEIN-RELATED"/>
    <property type="match status" value="1"/>
</dbReference>
<accession>J3P7P6</accession>
<organism evidence="2">
    <name type="scientific">Gaeumannomyces tritici (strain R3-111a-1)</name>
    <name type="common">Wheat and barley take-all root rot fungus</name>
    <name type="synonym">Gaeumannomyces graminis var. tritici</name>
    <dbReference type="NCBI Taxonomy" id="644352"/>
    <lineage>
        <taxon>Eukaryota</taxon>
        <taxon>Fungi</taxon>
        <taxon>Dikarya</taxon>
        <taxon>Ascomycota</taxon>
        <taxon>Pezizomycotina</taxon>
        <taxon>Sordariomycetes</taxon>
        <taxon>Sordariomycetidae</taxon>
        <taxon>Magnaporthales</taxon>
        <taxon>Magnaporthaceae</taxon>
        <taxon>Gaeumannomyces</taxon>
    </lineage>
</organism>
<evidence type="ECO:0000259" key="1">
    <source>
        <dbReference type="Pfam" id="PF01048"/>
    </source>
</evidence>
<reference evidence="2" key="3">
    <citation type="submission" date="2010-09" db="EMBL/GenBank/DDBJ databases">
        <title>Annotation of Gaeumannomyces graminis var. tritici R3-111a-1.</title>
        <authorList>
            <consortium name="The Broad Institute Genome Sequencing Platform"/>
            <person name="Ma L.-J."/>
            <person name="Dead R."/>
            <person name="Young S.K."/>
            <person name="Zeng Q."/>
            <person name="Gargeya S."/>
            <person name="Fitzgerald M."/>
            <person name="Haas B."/>
            <person name="Abouelleil A."/>
            <person name="Alvarado L."/>
            <person name="Arachchi H.M."/>
            <person name="Berlin A."/>
            <person name="Brown A."/>
            <person name="Chapman S.B."/>
            <person name="Chen Z."/>
            <person name="Dunbar C."/>
            <person name="Freedman E."/>
            <person name="Gearin G."/>
            <person name="Gellesch M."/>
            <person name="Goldberg J."/>
            <person name="Griggs A."/>
            <person name="Gujja S."/>
            <person name="Heiman D."/>
            <person name="Howarth C."/>
            <person name="Larson L."/>
            <person name="Lui A."/>
            <person name="MacDonald P.J.P."/>
            <person name="Mehta T."/>
            <person name="Montmayeur A."/>
            <person name="Murphy C."/>
            <person name="Neiman D."/>
            <person name="Pearson M."/>
            <person name="Priest M."/>
            <person name="Roberts A."/>
            <person name="Saif S."/>
            <person name="Shea T."/>
            <person name="Shenoy N."/>
            <person name="Sisk P."/>
            <person name="Stolte C."/>
            <person name="Sykes S."/>
            <person name="Yandava C."/>
            <person name="Wortman J."/>
            <person name="Nusbaum C."/>
            <person name="Birren B."/>
        </authorList>
    </citation>
    <scope>NUCLEOTIDE SEQUENCE</scope>
    <source>
        <strain evidence="2">R3-111a-1</strain>
    </source>
</reference>
<dbReference type="InterPro" id="IPR035994">
    <property type="entry name" value="Nucleoside_phosphorylase_sf"/>
</dbReference>
<dbReference type="eggNOG" id="ENOG502SHMZ">
    <property type="taxonomic scope" value="Eukaryota"/>
</dbReference>
<dbReference type="RefSeq" id="XP_009225652.1">
    <property type="nucleotide sequence ID" value="XM_009227388.1"/>
</dbReference>
<evidence type="ECO:0000313" key="2">
    <source>
        <dbReference type="EMBL" id="EJT72678.1"/>
    </source>
</evidence>
<dbReference type="GO" id="GO:0009116">
    <property type="term" value="P:nucleoside metabolic process"/>
    <property type="evidence" value="ECO:0007669"/>
    <property type="project" value="InterPro"/>
</dbReference>
<dbReference type="Pfam" id="PF01048">
    <property type="entry name" value="PNP_UDP_1"/>
    <property type="match status" value="1"/>
</dbReference>
<dbReference type="PANTHER" id="PTHR46082">
    <property type="entry name" value="ATP/GTP-BINDING PROTEIN-RELATED"/>
    <property type="match status" value="1"/>
</dbReference>
<dbReference type="SUPFAM" id="SSF53167">
    <property type="entry name" value="Purine and uridine phosphorylases"/>
    <property type="match status" value="1"/>
</dbReference>
<feature type="domain" description="Nucleoside phosphorylase" evidence="1">
    <location>
        <begin position="8"/>
        <end position="288"/>
    </location>
</feature>
<reference evidence="3" key="5">
    <citation type="submission" date="2018-04" db="UniProtKB">
        <authorList>
            <consortium name="EnsemblFungi"/>
        </authorList>
    </citation>
    <scope>IDENTIFICATION</scope>
    <source>
        <strain evidence="3">R3-111a-1</strain>
    </source>
</reference>
<dbReference type="InterPro" id="IPR053137">
    <property type="entry name" value="NLR-like"/>
</dbReference>
<reference evidence="2" key="2">
    <citation type="submission" date="2010-07" db="EMBL/GenBank/DDBJ databases">
        <authorList>
            <consortium name="The Broad Institute Genome Sequencing Platform"/>
            <consortium name="Broad Institute Genome Sequencing Center for Infectious Disease"/>
            <person name="Ma L.-J."/>
            <person name="Dead R."/>
            <person name="Young S."/>
            <person name="Zeng Q."/>
            <person name="Koehrsen M."/>
            <person name="Alvarado L."/>
            <person name="Berlin A."/>
            <person name="Chapman S.B."/>
            <person name="Chen Z."/>
            <person name="Freedman E."/>
            <person name="Gellesch M."/>
            <person name="Goldberg J."/>
            <person name="Griggs A."/>
            <person name="Gujja S."/>
            <person name="Heilman E.R."/>
            <person name="Heiman D."/>
            <person name="Hepburn T."/>
            <person name="Howarth C."/>
            <person name="Jen D."/>
            <person name="Larson L."/>
            <person name="Mehta T."/>
            <person name="Neiman D."/>
            <person name="Pearson M."/>
            <person name="Roberts A."/>
            <person name="Saif S."/>
            <person name="Shea T."/>
            <person name="Shenoy N."/>
            <person name="Sisk P."/>
            <person name="Stolte C."/>
            <person name="Sykes S."/>
            <person name="Walk T."/>
            <person name="White J."/>
            <person name="Yandava C."/>
            <person name="Haas B."/>
            <person name="Nusbaum C."/>
            <person name="Birren B."/>
        </authorList>
    </citation>
    <scope>NUCLEOTIDE SEQUENCE</scope>
    <source>
        <strain evidence="2">R3-111a-1</strain>
    </source>
</reference>
<evidence type="ECO:0000313" key="4">
    <source>
        <dbReference type="Proteomes" id="UP000006039"/>
    </source>
</evidence>
<dbReference type="EMBL" id="GL385399">
    <property type="protein sequence ID" value="EJT72678.1"/>
    <property type="molecule type" value="Genomic_DNA"/>
</dbReference>
<sequence>MTKYEEYTIGIVCAAGFEMSAVRYMLDREHTRPSTHPGDPNRYVLGELSGHNVVVACLPGTQGKGAAVIVATNMDRTFPCLGLRLLVGIGSGVPSTKHDIRLGDVVVSMPEGTYGGVVQYDPGKDTESGFVLKGFLQPLPSILRAAVEEMRSDHLLEPTQIDTAVSTMVQKGPDLAIYSRPSAALDRLFKPEYSHPPQQPDCSQCDAASQVSRTPRAAESAMIHYGLIASGDRMVKSAASRDAFGRAVGDILCFEMEAAGVMSEFPCLVIRGVSSYADSHKNDAWNHYAAAAAAGCAKELLSHVGANPTKKSWAVPMFGRRVELEGPGWQGFSGIYRSGSGVFLSNVT</sequence>
<reference evidence="4" key="1">
    <citation type="submission" date="2010-07" db="EMBL/GenBank/DDBJ databases">
        <title>The genome sequence of Gaeumannomyces graminis var. tritici strain R3-111a-1.</title>
        <authorList>
            <consortium name="The Broad Institute Genome Sequencing Platform"/>
            <person name="Ma L.-J."/>
            <person name="Dead R."/>
            <person name="Young S."/>
            <person name="Zeng Q."/>
            <person name="Koehrsen M."/>
            <person name="Alvarado L."/>
            <person name="Berlin A."/>
            <person name="Chapman S.B."/>
            <person name="Chen Z."/>
            <person name="Freedman E."/>
            <person name="Gellesch M."/>
            <person name="Goldberg J."/>
            <person name="Griggs A."/>
            <person name="Gujja S."/>
            <person name="Heilman E.R."/>
            <person name="Heiman D."/>
            <person name="Hepburn T."/>
            <person name="Howarth C."/>
            <person name="Jen D."/>
            <person name="Larson L."/>
            <person name="Mehta T."/>
            <person name="Neiman D."/>
            <person name="Pearson M."/>
            <person name="Roberts A."/>
            <person name="Saif S."/>
            <person name="Shea T."/>
            <person name="Shenoy N."/>
            <person name="Sisk P."/>
            <person name="Stolte C."/>
            <person name="Sykes S."/>
            <person name="Walk T."/>
            <person name="White J."/>
            <person name="Yandava C."/>
            <person name="Haas B."/>
            <person name="Nusbaum C."/>
            <person name="Birren B."/>
        </authorList>
    </citation>
    <scope>NUCLEOTIDE SEQUENCE [LARGE SCALE GENOMIC DNA]</scope>
    <source>
        <strain evidence="4">R3-111a-1</strain>
    </source>
</reference>
<dbReference type="Proteomes" id="UP000006039">
    <property type="component" value="Unassembled WGS sequence"/>
</dbReference>
<keyword evidence="4" id="KW-1185">Reference proteome</keyword>
<dbReference type="GO" id="GO:0003824">
    <property type="term" value="F:catalytic activity"/>
    <property type="evidence" value="ECO:0007669"/>
    <property type="project" value="InterPro"/>
</dbReference>
<dbReference type="InterPro" id="IPR000845">
    <property type="entry name" value="Nucleoside_phosphorylase_d"/>
</dbReference>
<reference evidence="3" key="4">
    <citation type="journal article" date="2015" name="G3 (Bethesda)">
        <title>Genome sequences of three phytopathogenic species of the Magnaporthaceae family of fungi.</title>
        <authorList>
            <person name="Okagaki L.H."/>
            <person name="Nunes C.C."/>
            <person name="Sailsbery J."/>
            <person name="Clay B."/>
            <person name="Brown D."/>
            <person name="John T."/>
            <person name="Oh Y."/>
            <person name="Young N."/>
            <person name="Fitzgerald M."/>
            <person name="Haas B.J."/>
            <person name="Zeng Q."/>
            <person name="Young S."/>
            <person name="Adiconis X."/>
            <person name="Fan L."/>
            <person name="Levin J.Z."/>
            <person name="Mitchell T.K."/>
            <person name="Okubara P.A."/>
            <person name="Farman M.L."/>
            <person name="Kohn L.M."/>
            <person name="Birren B."/>
            <person name="Ma L.-J."/>
            <person name="Dean R.A."/>
        </authorList>
    </citation>
    <scope>NUCLEOTIDE SEQUENCE</scope>
    <source>
        <strain evidence="3">R3-111a-1</strain>
    </source>
</reference>
<dbReference type="HOGENOM" id="CLU_000288_34_22_1"/>
<name>J3P7P6_GAET3</name>
<evidence type="ECO:0000313" key="3">
    <source>
        <dbReference type="EnsemblFungi" id="EJT72678"/>
    </source>
</evidence>
<dbReference type="STRING" id="644352.J3P7P6"/>
<dbReference type="OrthoDB" id="1577640at2759"/>
<proteinExistence type="predicted"/>
<protein>
    <recommendedName>
        <fullName evidence="1">Nucleoside phosphorylase domain-containing protein</fullName>
    </recommendedName>
</protein>
<gene>
    <name evidence="3" type="primary">20349995</name>
    <name evidence="2" type="ORF">GGTG_09537</name>
</gene>
<dbReference type="EnsemblFungi" id="EJT72678">
    <property type="protein sequence ID" value="EJT72678"/>
    <property type="gene ID" value="GGTG_09537"/>
</dbReference>
<dbReference type="AlphaFoldDB" id="J3P7P6"/>
<dbReference type="VEuPathDB" id="FungiDB:GGTG_09537"/>